<feature type="compositionally biased region" description="Polar residues" evidence="1">
    <location>
        <begin position="67"/>
        <end position="78"/>
    </location>
</feature>
<evidence type="ECO:0000313" key="3">
    <source>
        <dbReference type="Proteomes" id="UP000034835"/>
    </source>
</evidence>
<sequence length="78" mass="9355">MVLFIWQFWKETPVMLESERLVFFSLQKSKMAFSKFIPVRFTPERSQFAKYTEDRSEFGKEQPGSFCFSNEQPSSRQL</sequence>
<name>A0A0G1MNP9_9BACT</name>
<evidence type="ECO:0000256" key="1">
    <source>
        <dbReference type="SAM" id="MobiDB-lite"/>
    </source>
</evidence>
<comment type="caution">
    <text evidence="2">The sequence shown here is derived from an EMBL/GenBank/DDBJ whole genome shotgun (WGS) entry which is preliminary data.</text>
</comment>
<proteinExistence type="predicted"/>
<gene>
    <name evidence="2" type="ORF">UW68_C0005G0012</name>
</gene>
<evidence type="ECO:0000313" key="2">
    <source>
        <dbReference type="EMBL" id="KKT73619.1"/>
    </source>
</evidence>
<reference evidence="2 3" key="1">
    <citation type="journal article" date="2015" name="Nature">
        <title>rRNA introns, odd ribosomes, and small enigmatic genomes across a large radiation of phyla.</title>
        <authorList>
            <person name="Brown C.T."/>
            <person name="Hug L.A."/>
            <person name="Thomas B.C."/>
            <person name="Sharon I."/>
            <person name="Castelle C.J."/>
            <person name="Singh A."/>
            <person name="Wilkins M.J."/>
            <person name="Williams K.H."/>
            <person name="Banfield J.F."/>
        </authorList>
    </citation>
    <scope>NUCLEOTIDE SEQUENCE [LARGE SCALE GENOMIC DNA]</scope>
</reference>
<accession>A0A0G1MNP9</accession>
<dbReference type="Proteomes" id="UP000034835">
    <property type="component" value="Unassembled WGS sequence"/>
</dbReference>
<protein>
    <submittedName>
        <fullName evidence="2">Uncharacterized protein</fullName>
    </submittedName>
</protein>
<organism evidence="2 3">
    <name type="scientific">Candidatus Collierbacteria bacterium GW2011_GWB1_44_6</name>
    <dbReference type="NCBI Taxonomy" id="1618384"/>
    <lineage>
        <taxon>Bacteria</taxon>
        <taxon>Candidatus Collieribacteriota</taxon>
    </lineage>
</organism>
<feature type="region of interest" description="Disordered" evidence="1">
    <location>
        <begin position="53"/>
        <end position="78"/>
    </location>
</feature>
<dbReference type="EMBL" id="LCJG01000005">
    <property type="protein sequence ID" value="KKT73619.1"/>
    <property type="molecule type" value="Genomic_DNA"/>
</dbReference>
<dbReference type="AlphaFoldDB" id="A0A0G1MNP9"/>